<sequence length="220" mass="25692">MPTFYVRRSYHPLRRAFAVSRRLLDTVPDNERPILIRALRTAGNALKYHNMLEKERAKRFDAMCPDVSLDLDKHIESVKRLFEKVNEKRSAGPDSPPIEKLPADTIHLHLNHRAYGEAARLYNITLTRHMEVYYPMWLGAKDAVDRVVEDCEMEPAAKREWLDQWKIFVAEVMDHLTPLEDLLFPLWEDSVGVLRDAITEHVEEPEHLLNTFHISCGWSP</sequence>
<dbReference type="VEuPathDB" id="FungiDB:ACLA_080370"/>
<proteinExistence type="predicted"/>
<dbReference type="HOGENOM" id="CLU_1255706_0_0_1"/>
<reference evidence="1 2" key="1">
    <citation type="journal article" date="2008" name="PLoS Genet.">
        <title>Genomic islands in the pathogenic filamentous fungus Aspergillus fumigatus.</title>
        <authorList>
            <person name="Fedorova N.D."/>
            <person name="Khaldi N."/>
            <person name="Joardar V.S."/>
            <person name="Maiti R."/>
            <person name="Amedeo P."/>
            <person name="Anderson M.J."/>
            <person name="Crabtree J."/>
            <person name="Silva J.C."/>
            <person name="Badger J.H."/>
            <person name="Albarraq A."/>
            <person name="Angiuoli S."/>
            <person name="Bussey H."/>
            <person name="Bowyer P."/>
            <person name="Cotty P.J."/>
            <person name="Dyer P.S."/>
            <person name="Egan A."/>
            <person name="Galens K."/>
            <person name="Fraser-Liggett C.M."/>
            <person name="Haas B.J."/>
            <person name="Inman J.M."/>
            <person name="Kent R."/>
            <person name="Lemieux S."/>
            <person name="Malavazi I."/>
            <person name="Orvis J."/>
            <person name="Roemer T."/>
            <person name="Ronning C.M."/>
            <person name="Sundaram J.P."/>
            <person name="Sutton G."/>
            <person name="Turner G."/>
            <person name="Venter J.C."/>
            <person name="White O.R."/>
            <person name="Whitty B.R."/>
            <person name="Youngman P."/>
            <person name="Wolfe K.H."/>
            <person name="Goldman G.H."/>
            <person name="Wortman J.R."/>
            <person name="Jiang B."/>
            <person name="Denning D.W."/>
            <person name="Nierman W.C."/>
        </authorList>
    </citation>
    <scope>NUCLEOTIDE SEQUENCE [LARGE SCALE GENOMIC DNA]</scope>
    <source>
        <strain evidence="2">ATCC 1007 / CBS 513.65 / DSM 816 / NCTC 3887 / NRRL 1</strain>
    </source>
</reference>
<dbReference type="RefSeq" id="XP_001267779.1">
    <property type="nucleotide sequence ID" value="XM_001267778.1"/>
</dbReference>
<keyword evidence="2" id="KW-1185">Reference proteome</keyword>
<protein>
    <submittedName>
        <fullName evidence="1">Uncharacterized protein</fullName>
    </submittedName>
</protein>
<gene>
    <name evidence="1" type="ORF">ACLA_080370</name>
</gene>
<dbReference type="KEGG" id="act:ACLA_080370"/>
<name>A1CSR6_ASPCL</name>
<dbReference type="GeneID" id="4700097"/>
<evidence type="ECO:0000313" key="1">
    <source>
        <dbReference type="EMBL" id="EAW06353.1"/>
    </source>
</evidence>
<dbReference type="AlphaFoldDB" id="A1CSR6"/>
<dbReference type="Proteomes" id="UP000006701">
    <property type="component" value="Unassembled WGS sequence"/>
</dbReference>
<organism evidence="1 2">
    <name type="scientific">Aspergillus clavatus (strain ATCC 1007 / CBS 513.65 / DSM 816 / NCTC 3887 / NRRL 1 / QM 1276 / 107)</name>
    <dbReference type="NCBI Taxonomy" id="344612"/>
    <lineage>
        <taxon>Eukaryota</taxon>
        <taxon>Fungi</taxon>
        <taxon>Dikarya</taxon>
        <taxon>Ascomycota</taxon>
        <taxon>Pezizomycotina</taxon>
        <taxon>Eurotiomycetes</taxon>
        <taxon>Eurotiomycetidae</taxon>
        <taxon>Eurotiales</taxon>
        <taxon>Aspergillaceae</taxon>
        <taxon>Aspergillus</taxon>
        <taxon>Aspergillus subgen. Fumigati</taxon>
    </lineage>
</organism>
<evidence type="ECO:0000313" key="2">
    <source>
        <dbReference type="Proteomes" id="UP000006701"/>
    </source>
</evidence>
<dbReference type="EMBL" id="DS027060">
    <property type="protein sequence ID" value="EAW06353.1"/>
    <property type="molecule type" value="Genomic_DNA"/>
</dbReference>
<accession>A1CSR6</accession>